<evidence type="ECO:0000313" key="2">
    <source>
        <dbReference type="EMBL" id="KAK3172517.1"/>
    </source>
</evidence>
<dbReference type="Proteomes" id="UP001276659">
    <property type="component" value="Unassembled WGS sequence"/>
</dbReference>
<proteinExistence type="predicted"/>
<protein>
    <submittedName>
        <fullName evidence="2">Uncharacterized protein</fullName>
    </submittedName>
</protein>
<evidence type="ECO:0000313" key="3">
    <source>
        <dbReference type="Proteomes" id="UP001276659"/>
    </source>
</evidence>
<feature type="region of interest" description="Disordered" evidence="1">
    <location>
        <begin position="657"/>
        <end position="753"/>
    </location>
</feature>
<comment type="caution">
    <text evidence="2">The sequence shown here is derived from an EMBL/GenBank/DDBJ whole genome shotgun (WGS) entry which is preliminary data.</text>
</comment>
<feature type="region of interest" description="Disordered" evidence="1">
    <location>
        <begin position="1"/>
        <end position="21"/>
    </location>
</feature>
<feature type="compositionally biased region" description="Acidic residues" evidence="1">
    <location>
        <begin position="351"/>
        <end position="375"/>
    </location>
</feature>
<keyword evidence="3" id="KW-1185">Reference proteome</keyword>
<gene>
    <name evidence="2" type="ORF">OEA41_005839</name>
</gene>
<sequence length="852" mass="91338">MLSRKPSRFNQLPHHSAPIPVDHPLGSDTVVILPRNYNELHRKLTNPGLQYRSSRTGNRTARTQIDHDVFEGLPVRHWRKKAINVNAAPEKENIDNAGLRNLTWKELPLPRDAHLLSPMSQDLLRAARMPQAKKPTTPLLDDDKEPGEDEDADGELDTGFVAKRWAVLPKELEGPEPEFLAKRRKGLPSVHSGALGTINSTAPMRKTKIRKIDNEGNNSVWEVLVPEGQTVDGEVVEEETTPTQAPAPGTVVEGVGVVNAEGVVIAGDQGVPAINKRRPPPPKRKPKGPGRGRRKKVAFAGADGMPTANGVDGASYGTIKNEEGKSTNGGQEASNGDTEMGDDSLLKEGDQEGEEGSEEGSEDEEGEEGDREEGEVSPSPSASRSPTKPPPPAIVETGPEPGTAFPIDVHAPSNMPPPATEPPTVPLAEPMTRHVDEPTKEATNEMLDEPMDGMLDEPMDEMLDEPMGECVPDTTNVSTTPPLTYAMPEIAATIKLEVTAEVPVNPRTENVLETTEILEELTTEVIPKSAVEATADPITEMLEDHLTSMAEEPTTDRIVEPVIELLTESVAQTDVEQMPEAAPEATNAETVAHPAAELEPKAESTAALTTKEEDEAMAEALPEPSIEFYATPISEPSAAPISEAAAELVAEHVAEAISQPEPEPEPEPEPKPLIERFNEPMPEPTPERKFSFTRPTSSPKAPTPSPPTPIETTFSGLQAPQAPYLSPKAPTMSPPTPIDRGMSSSPDLPLSAQLPPQIDAAEEAEPALVPDMQHIPNAERISVEAAPQVEPPQFNAQIPVEHDPLDGMAEPTAVEGPAGQEAAGEKSTYFPDGEEDLLGSLERSLGGRGNGS</sequence>
<feature type="compositionally biased region" description="Polar residues" evidence="1">
    <location>
        <begin position="326"/>
        <end position="337"/>
    </location>
</feature>
<feature type="compositionally biased region" description="Low complexity" evidence="1">
    <location>
        <begin position="579"/>
        <end position="592"/>
    </location>
</feature>
<feature type="region of interest" description="Disordered" evidence="1">
    <location>
        <begin position="798"/>
        <end position="852"/>
    </location>
</feature>
<feature type="region of interest" description="Disordered" evidence="1">
    <location>
        <begin position="575"/>
        <end position="606"/>
    </location>
</feature>
<organism evidence="2 3">
    <name type="scientific">Lepraria neglecta</name>
    <dbReference type="NCBI Taxonomy" id="209136"/>
    <lineage>
        <taxon>Eukaryota</taxon>
        <taxon>Fungi</taxon>
        <taxon>Dikarya</taxon>
        <taxon>Ascomycota</taxon>
        <taxon>Pezizomycotina</taxon>
        <taxon>Lecanoromycetes</taxon>
        <taxon>OSLEUM clade</taxon>
        <taxon>Lecanoromycetidae</taxon>
        <taxon>Lecanorales</taxon>
        <taxon>Lecanorineae</taxon>
        <taxon>Stereocaulaceae</taxon>
        <taxon>Lepraria</taxon>
    </lineage>
</organism>
<evidence type="ECO:0000256" key="1">
    <source>
        <dbReference type="SAM" id="MobiDB-lite"/>
    </source>
</evidence>
<accession>A0AAD9Z9B6</accession>
<feature type="compositionally biased region" description="Pro residues" evidence="1">
    <location>
        <begin position="414"/>
        <end position="425"/>
    </location>
</feature>
<feature type="compositionally biased region" description="Acidic residues" evidence="1">
    <location>
        <begin position="140"/>
        <end position="156"/>
    </location>
</feature>
<feature type="region of interest" description="Disordered" evidence="1">
    <location>
        <begin position="129"/>
        <end position="156"/>
    </location>
</feature>
<feature type="compositionally biased region" description="Basic and acidic residues" evidence="1">
    <location>
        <begin position="668"/>
        <end position="678"/>
    </location>
</feature>
<dbReference type="AlphaFoldDB" id="A0AAD9Z9B6"/>
<name>A0AAD9Z9B6_9LECA</name>
<reference evidence="2" key="1">
    <citation type="submission" date="2022-11" db="EMBL/GenBank/DDBJ databases">
        <title>Chromosomal genome sequence assembly and mating type (MAT) locus characterization of the leprose asexual lichenized fungus Lepraria neglecta (Nyl.) Erichsen.</title>
        <authorList>
            <person name="Allen J.L."/>
            <person name="Pfeffer B."/>
        </authorList>
    </citation>
    <scope>NUCLEOTIDE SEQUENCE</scope>
    <source>
        <strain evidence="2">Allen 5258</strain>
    </source>
</reference>
<feature type="compositionally biased region" description="Basic residues" evidence="1">
    <location>
        <begin position="275"/>
        <end position="297"/>
    </location>
</feature>
<feature type="region of interest" description="Disordered" evidence="1">
    <location>
        <begin position="269"/>
        <end position="430"/>
    </location>
</feature>
<dbReference type="EMBL" id="JASNWA010000007">
    <property type="protein sequence ID" value="KAK3172517.1"/>
    <property type="molecule type" value="Genomic_DNA"/>
</dbReference>